<protein>
    <submittedName>
        <fullName evidence="1">Uncharacterized protein</fullName>
    </submittedName>
</protein>
<comment type="caution">
    <text evidence="1">The sequence shown here is derived from an EMBL/GenBank/DDBJ whole genome shotgun (WGS) entry which is preliminary data.</text>
</comment>
<dbReference type="Proteomes" id="UP000828390">
    <property type="component" value="Unassembled WGS sequence"/>
</dbReference>
<name>A0A9D4G3X1_DREPO</name>
<sequence length="98" mass="10732">MAEHFDAEDVHRADGDRGGVIRLAFAGYTGNNAQAVVNNNIVTVTAQQGEDTRIAELDFQGHIIEGNPVVQNRLGFVDVTVRVNVNLNDWMARRNAGQ</sequence>
<dbReference type="AlphaFoldDB" id="A0A9D4G3X1"/>
<reference evidence="1" key="2">
    <citation type="submission" date="2020-11" db="EMBL/GenBank/DDBJ databases">
        <authorList>
            <person name="McCartney M.A."/>
            <person name="Auch B."/>
            <person name="Kono T."/>
            <person name="Mallez S."/>
            <person name="Becker A."/>
            <person name="Gohl D.M."/>
            <person name="Silverstein K.A.T."/>
            <person name="Koren S."/>
            <person name="Bechman K.B."/>
            <person name="Herman A."/>
            <person name="Abrahante J.E."/>
            <person name="Garbe J."/>
        </authorList>
    </citation>
    <scope>NUCLEOTIDE SEQUENCE</scope>
    <source>
        <strain evidence="1">Duluth1</strain>
        <tissue evidence="1">Whole animal</tissue>
    </source>
</reference>
<dbReference type="EMBL" id="JAIWYP010000006">
    <property type="protein sequence ID" value="KAH3809742.1"/>
    <property type="molecule type" value="Genomic_DNA"/>
</dbReference>
<proteinExistence type="predicted"/>
<accession>A0A9D4G3X1</accession>
<reference evidence="1" key="1">
    <citation type="journal article" date="2019" name="bioRxiv">
        <title>The Genome of the Zebra Mussel, Dreissena polymorpha: A Resource for Invasive Species Research.</title>
        <authorList>
            <person name="McCartney M.A."/>
            <person name="Auch B."/>
            <person name="Kono T."/>
            <person name="Mallez S."/>
            <person name="Zhang Y."/>
            <person name="Obille A."/>
            <person name="Becker A."/>
            <person name="Abrahante J.E."/>
            <person name="Garbe J."/>
            <person name="Badalamenti J.P."/>
            <person name="Herman A."/>
            <person name="Mangelson H."/>
            <person name="Liachko I."/>
            <person name="Sullivan S."/>
            <person name="Sone E.D."/>
            <person name="Koren S."/>
            <person name="Silverstein K.A.T."/>
            <person name="Beckman K.B."/>
            <person name="Gohl D.M."/>
        </authorList>
    </citation>
    <scope>NUCLEOTIDE SEQUENCE</scope>
    <source>
        <strain evidence="1">Duluth1</strain>
        <tissue evidence="1">Whole animal</tissue>
    </source>
</reference>
<organism evidence="1 2">
    <name type="scientific">Dreissena polymorpha</name>
    <name type="common">Zebra mussel</name>
    <name type="synonym">Mytilus polymorpha</name>
    <dbReference type="NCBI Taxonomy" id="45954"/>
    <lineage>
        <taxon>Eukaryota</taxon>
        <taxon>Metazoa</taxon>
        <taxon>Spiralia</taxon>
        <taxon>Lophotrochozoa</taxon>
        <taxon>Mollusca</taxon>
        <taxon>Bivalvia</taxon>
        <taxon>Autobranchia</taxon>
        <taxon>Heteroconchia</taxon>
        <taxon>Euheterodonta</taxon>
        <taxon>Imparidentia</taxon>
        <taxon>Neoheterodontei</taxon>
        <taxon>Myida</taxon>
        <taxon>Dreissenoidea</taxon>
        <taxon>Dreissenidae</taxon>
        <taxon>Dreissena</taxon>
    </lineage>
</organism>
<evidence type="ECO:0000313" key="1">
    <source>
        <dbReference type="EMBL" id="KAH3809742.1"/>
    </source>
</evidence>
<evidence type="ECO:0000313" key="2">
    <source>
        <dbReference type="Proteomes" id="UP000828390"/>
    </source>
</evidence>
<keyword evidence="2" id="KW-1185">Reference proteome</keyword>
<gene>
    <name evidence="1" type="ORF">DPMN_138119</name>
</gene>